<dbReference type="Proteomes" id="UP000001070">
    <property type="component" value="Unassembled WGS sequence"/>
</dbReference>
<dbReference type="HOGENOM" id="CLU_2471401_0_0_1"/>
<keyword evidence="2" id="KW-1185">Reference proteome</keyword>
<reference evidence="1 2" key="1">
    <citation type="journal article" date="2007" name="Nature">
        <title>Evolution of genes and genomes on the Drosophila phylogeny.</title>
        <authorList>
            <consortium name="Drosophila 12 Genomes Consortium"/>
            <person name="Clark A.G."/>
            <person name="Eisen M.B."/>
            <person name="Smith D.R."/>
            <person name="Bergman C.M."/>
            <person name="Oliver B."/>
            <person name="Markow T.A."/>
            <person name="Kaufman T.C."/>
            <person name="Kellis M."/>
            <person name="Gelbart W."/>
            <person name="Iyer V.N."/>
            <person name="Pollard D.A."/>
            <person name="Sackton T.B."/>
            <person name="Larracuente A.M."/>
            <person name="Singh N.D."/>
            <person name="Abad J.P."/>
            <person name="Abt D.N."/>
            <person name="Adryan B."/>
            <person name="Aguade M."/>
            <person name="Akashi H."/>
            <person name="Anderson W.W."/>
            <person name="Aquadro C.F."/>
            <person name="Ardell D.H."/>
            <person name="Arguello R."/>
            <person name="Artieri C.G."/>
            <person name="Barbash D.A."/>
            <person name="Barker D."/>
            <person name="Barsanti P."/>
            <person name="Batterham P."/>
            <person name="Batzoglou S."/>
            <person name="Begun D."/>
            <person name="Bhutkar A."/>
            <person name="Blanco E."/>
            <person name="Bosak S.A."/>
            <person name="Bradley R.K."/>
            <person name="Brand A.D."/>
            <person name="Brent M.R."/>
            <person name="Brooks A.N."/>
            <person name="Brown R.H."/>
            <person name="Butlin R.K."/>
            <person name="Caggese C."/>
            <person name="Calvi B.R."/>
            <person name="Bernardo de Carvalho A."/>
            <person name="Caspi A."/>
            <person name="Castrezana S."/>
            <person name="Celniker S.E."/>
            <person name="Chang J.L."/>
            <person name="Chapple C."/>
            <person name="Chatterji S."/>
            <person name="Chinwalla A."/>
            <person name="Civetta A."/>
            <person name="Clifton S.W."/>
            <person name="Comeron J.M."/>
            <person name="Costello J.C."/>
            <person name="Coyne J.A."/>
            <person name="Daub J."/>
            <person name="David R.G."/>
            <person name="Delcher A.L."/>
            <person name="Delehaunty K."/>
            <person name="Do C.B."/>
            <person name="Ebling H."/>
            <person name="Edwards K."/>
            <person name="Eickbush T."/>
            <person name="Evans J.D."/>
            <person name="Filipski A."/>
            <person name="Findeiss S."/>
            <person name="Freyhult E."/>
            <person name="Fulton L."/>
            <person name="Fulton R."/>
            <person name="Garcia A.C."/>
            <person name="Gardiner A."/>
            <person name="Garfield D.A."/>
            <person name="Garvin B.E."/>
            <person name="Gibson G."/>
            <person name="Gilbert D."/>
            <person name="Gnerre S."/>
            <person name="Godfrey J."/>
            <person name="Good R."/>
            <person name="Gotea V."/>
            <person name="Gravely B."/>
            <person name="Greenberg A.J."/>
            <person name="Griffiths-Jones S."/>
            <person name="Gross S."/>
            <person name="Guigo R."/>
            <person name="Gustafson E.A."/>
            <person name="Haerty W."/>
            <person name="Hahn M.W."/>
            <person name="Halligan D.L."/>
            <person name="Halpern A.L."/>
            <person name="Halter G.M."/>
            <person name="Han M.V."/>
            <person name="Heger A."/>
            <person name="Hillier L."/>
            <person name="Hinrichs A.S."/>
            <person name="Holmes I."/>
            <person name="Hoskins R.A."/>
            <person name="Hubisz M.J."/>
            <person name="Hultmark D."/>
            <person name="Huntley M.A."/>
            <person name="Jaffe D.B."/>
            <person name="Jagadeeshan S."/>
            <person name="Jeck W.R."/>
            <person name="Johnson J."/>
            <person name="Jones C.D."/>
            <person name="Jordan W.C."/>
            <person name="Karpen G.H."/>
            <person name="Kataoka E."/>
            <person name="Keightley P.D."/>
            <person name="Kheradpour P."/>
            <person name="Kirkness E.F."/>
            <person name="Koerich L.B."/>
            <person name="Kristiansen K."/>
            <person name="Kudrna D."/>
            <person name="Kulathinal R.J."/>
            <person name="Kumar S."/>
            <person name="Kwok R."/>
            <person name="Lander E."/>
            <person name="Langley C.H."/>
            <person name="Lapoint R."/>
            <person name="Lazzaro B.P."/>
            <person name="Lee S.J."/>
            <person name="Levesque L."/>
            <person name="Li R."/>
            <person name="Lin C.F."/>
            <person name="Lin M.F."/>
            <person name="Lindblad-Toh K."/>
            <person name="Llopart A."/>
            <person name="Long M."/>
            <person name="Low L."/>
            <person name="Lozovsky E."/>
            <person name="Lu J."/>
            <person name="Luo M."/>
            <person name="Machado C.A."/>
            <person name="Makalowski W."/>
            <person name="Marzo M."/>
            <person name="Matsuda M."/>
            <person name="Matzkin L."/>
            <person name="McAllister B."/>
            <person name="McBride C.S."/>
            <person name="McKernan B."/>
            <person name="McKernan K."/>
            <person name="Mendez-Lago M."/>
            <person name="Minx P."/>
            <person name="Mollenhauer M.U."/>
            <person name="Montooth K."/>
            <person name="Mount S.M."/>
            <person name="Mu X."/>
            <person name="Myers E."/>
            <person name="Negre B."/>
            <person name="Newfeld S."/>
            <person name="Nielsen R."/>
            <person name="Noor M.A."/>
            <person name="O'Grady P."/>
            <person name="Pachter L."/>
            <person name="Papaceit M."/>
            <person name="Parisi M.J."/>
            <person name="Parisi M."/>
            <person name="Parts L."/>
            <person name="Pedersen J.S."/>
            <person name="Pesole G."/>
            <person name="Phillippy A.M."/>
            <person name="Ponting C.P."/>
            <person name="Pop M."/>
            <person name="Porcelli D."/>
            <person name="Powell J.R."/>
            <person name="Prohaska S."/>
            <person name="Pruitt K."/>
            <person name="Puig M."/>
            <person name="Quesneville H."/>
            <person name="Ram K.R."/>
            <person name="Rand D."/>
            <person name="Rasmussen M.D."/>
            <person name="Reed L.K."/>
            <person name="Reenan R."/>
            <person name="Reily A."/>
            <person name="Remington K.A."/>
            <person name="Rieger T.T."/>
            <person name="Ritchie M.G."/>
            <person name="Robin C."/>
            <person name="Rogers Y.H."/>
            <person name="Rohde C."/>
            <person name="Rozas J."/>
            <person name="Rubenfield M.J."/>
            <person name="Ruiz A."/>
            <person name="Russo S."/>
            <person name="Salzberg S.L."/>
            <person name="Sanchez-Gracia A."/>
            <person name="Saranga D.J."/>
            <person name="Sato H."/>
            <person name="Schaeffer S.W."/>
            <person name="Schatz M.C."/>
            <person name="Schlenke T."/>
            <person name="Schwartz R."/>
            <person name="Segarra C."/>
            <person name="Singh R.S."/>
            <person name="Sirot L."/>
            <person name="Sirota M."/>
            <person name="Sisneros N.B."/>
            <person name="Smith C.D."/>
            <person name="Smith T.F."/>
            <person name="Spieth J."/>
            <person name="Stage D.E."/>
            <person name="Stark A."/>
            <person name="Stephan W."/>
            <person name="Strausberg R.L."/>
            <person name="Strempel S."/>
            <person name="Sturgill D."/>
            <person name="Sutton G."/>
            <person name="Sutton G.G."/>
            <person name="Tao W."/>
            <person name="Teichmann S."/>
            <person name="Tobari Y.N."/>
            <person name="Tomimura Y."/>
            <person name="Tsolas J.M."/>
            <person name="Valente V.L."/>
            <person name="Venter E."/>
            <person name="Venter J.C."/>
            <person name="Vicario S."/>
            <person name="Vieira F.G."/>
            <person name="Vilella A.J."/>
            <person name="Villasante A."/>
            <person name="Walenz B."/>
            <person name="Wang J."/>
            <person name="Wasserman M."/>
            <person name="Watts T."/>
            <person name="Wilson D."/>
            <person name="Wilson R.K."/>
            <person name="Wing R.A."/>
            <person name="Wolfner M.F."/>
            <person name="Wong A."/>
            <person name="Wong G.K."/>
            <person name="Wu C.I."/>
            <person name="Wu G."/>
            <person name="Yamamoto D."/>
            <person name="Yang H.P."/>
            <person name="Yang S.P."/>
            <person name="Yorke J.A."/>
            <person name="Yoshida K."/>
            <person name="Zdobnov E."/>
            <person name="Zhang P."/>
            <person name="Zhang Y."/>
            <person name="Zimin A.V."/>
            <person name="Baldwin J."/>
            <person name="Abdouelleil A."/>
            <person name="Abdulkadir J."/>
            <person name="Abebe A."/>
            <person name="Abera B."/>
            <person name="Abreu J."/>
            <person name="Acer S.C."/>
            <person name="Aftuck L."/>
            <person name="Alexander A."/>
            <person name="An P."/>
            <person name="Anderson E."/>
            <person name="Anderson S."/>
            <person name="Arachi H."/>
            <person name="Azer M."/>
            <person name="Bachantsang P."/>
            <person name="Barry A."/>
            <person name="Bayul T."/>
            <person name="Berlin A."/>
            <person name="Bessette D."/>
            <person name="Bloom T."/>
            <person name="Blye J."/>
            <person name="Boguslavskiy L."/>
            <person name="Bonnet C."/>
            <person name="Boukhgalter B."/>
            <person name="Bourzgui I."/>
            <person name="Brown A."/>
            <person name="Cahill P."/>
            <person name="Channer S."/>
            <person name="Cheshatsang Y."/>
            <person name="Chuda L."/>
            <person name="Citroen M."/>
            <person name="Collymore A."/>
            <person name="Cooke P."/>
            <person name="Costello M."/>
            <person name="D'Aco K."/>
            <person name="Daza R."/>
            <person name="De Haan G."/>
            <person name="DeGray S."/>
            <person name="DeMaso C."/>
            <person name="Dhargay N."/>
            <person name="Dooley K."/>
            <person name="Dooley E."/>
            <person name="Doricent M."/>
            <person name="Dorje P."/>
            <person name="Dorjee K."/>
            <person name="Dupes A."/>
            <person name="Elong R."/>
            <person name="Falk J."/>
            <person name="Farina A."/>
            <person name="Faro S."/>
            <person name="Ferguson D."/>
            <person name="Fisher S."/>
            <person name="Foley C.D."/>
            <person name="Franke A."/>
            <person name="Friedrich D."/>
            <person name="Gadbois L."/>
            <person name="Gearin G."/>
            <person name="Gearin C.R."/>
            <person name="Giannoukos G."/>
            <person name="Goode T."/>
            <person name="Graham J."/>
            <person name="Grandbois E."/>
            <person name="Grewal S."/>
            <person name="Gyaltsen K."/>
            <person name="Hafez N."/>
            <person name="Hagos B."/>
            <person name="Hall J."/>
            <person name="Henson C."/>
            <person name="Hollinger A."/>
            <person name="Honan T."/>
            <person name="Huard M.D."/>
            <person name="Hughes L."/>
            <person name="Hurhula B."/>
            <person name="Husby M.E."/>
            <person name="Kamat A."/>
            <person name="Kanga B."/>
            <person name="Kashin S."/>
            <person name="Khazanovich D."/>
            <person name="Kisner P."/>
            <person name="Lance K."/>
            <person name="Lara M."/>
            <person name="Lee W."/>
            <person name="Lennon N."/>
            <person name="Letendre F."/>
            <person name="LeVine R."/>
            <person name="Lipovsky A."/>
            <person name="Liu X."/>
            <person name="Liu J."/>
            <person name="Liu S."/>
            <person name="Lokyitsang T."/>
            <person name="Lokyitsang Y."/>
            <person name="Lubonja R."/>
            <person name="Lui A."/>
            <person name="MacDonald P."/>
            <person name="Magnisalis V."/>
            <person name="Maru K."/>
            <person name="Matthews C."/>
            <person name="McCusker W."/>
            <person name="McDonough S."/>
            <person name="Mehta T."/>
            <person name="Meldrim J."/>
            <person name="Meneus L."/>
            <person name="Mihai O."/>
            <person name="Mihalev A."/>
            <person name="Mihova T."/>
            <person name="Mittelman R."/>
            <person name="Mlenga V."/>
            <person name="Montmayeur A."/>
            <person name="Mulrain L."/>
            <person name="Navidi A."/>
            <person name="Naylor J."/>
            <person name="Negash T."/>
            <person name="Nguyen T."/>
            <person name="Nguyen N."/>
            <person name="Nicol R."/>
            <person name="Norbu C."/>
            <person name="Norbu N."/>
            <person name="Novod N."/>
            <person name="O'Neill B."/>
            <person name="Osman S."/>
            <person name="Markiewicz E."/>
            <person name="Oyono O.L."/>
            <person name="Patti C."/>
            <person name="Phunkhang P."/>
            <person name="Pierre F."/>
            <person name="Priest M."/>
            <person name="Raghuraman S."/>
            <person name="Rege F."/>
            <person name="Reyes R."/>
            <person name="Rise C."/>
            <person name="Rogov P."/>
            <person name="Ross K."/>
            <person name="Ryan E."/>
            <person name="Settipalli S."/>
            <person name="Shea T."/>
            <person name="Sherpa N."/>
            <person name="Shi L."/>
            <person name="Shih D."/>
            <person name="Sparrow T."/>
            <person name="Spaulding J."/>
            <person name="Stalker J."/>
            <person name="Stange-Thomann N."/>
            <person name="Stavropoulos S."/>
            <person name="Stone C."/>
            <person name="Strader C."/>
            <person name="Tesfaye S."/>
            <person name="Thomson T."/>
            <person name="Thoulutsang Y."/>
            <person name="Thoulutsang D."/>
            <person name="Topham K."/>
            <person name="Topping I."/>
            <person name="Tsamla T."/>
            <person name="Vassiliev H."/>
            <person name="Vo A."/>
            <person name="Wangchuk T."/>
            <person name="Wangdi T."/>
            <person name="Weiand M."/>
            <person name="Wilkinson J."/>
            <person name="Wilson A."/>
            <person name="Yadav S."/>
            <person name="Young G."/>
            <person name="Yu Q."/>
            <person name="Zembek L."/>
            <person name="Zhong D."/>
            <person name="Zimmer A."/>
            <person name="Zwirko Z."/>
            <person name="Jaffe D.B."/>
            <person name="Alvarez P."/>
            <person name="Brockman W."/>
            <person name="Butler J."/>
            <person name="Chin C."/>
            <person name="Gnerre S."/>
            <person name="Grabherr M."/>
            <person name="Kleber M."/>
            <person name="Mauceli E."/>
            <person name="MacCallum I."/>
        </authorList>
    </citation>
    <scope>NUCLEOTIDE SEQUENCE [LARGE SCALE GENOMIC DNA]</scope>
    <source>
        <strain evidence="2">Tucson 15287-2541.00</strain>
    </source>
</reference>
<dbReference type="AlphaFoldDB" id="B4JXH0"/>
<accession>B4JXH0</accession>
<dbReference type="EMBL" id="CH916376">
    <property type="protein sequence ID" value="EDV95446.1"/>
    <property type="molecule type" value="Genomic_DNA"/>
</dbReference>
<evidence type="ECO:0000313" key="2">
    <source>
        <dbReference type="Proteomes" id="UP000001070"/>
    </source>
</evidence>
<proteinExistence type="predicted"/>
<protein>
    <submittedName>
        <fullName evidence="1">GH17954</fullName>
    </submittedName>
</protein>
<sequence length="88" mass="10153">MKTEVIFIDRTLYLLKKVDSSSKAIKQIWRINQKVSKSRNLLKVYGVKVVGYVDVAMEEANGGVEPMEDDFDEEEEFVNDVSMLLEHI</sequence>
<organism evidence="2">
    <name type="scientific">Drosophila grimshawi</name>
    <name type="common">Hawaiian fruit fly</name>
    <name type="synonym">Idiomyia grimshawi</name>
    <dbReference type="NCBI Taxonomy" id="7222"/>
    <lineage>
        <taxon>Eukaryota</taxon>
        <taxon>Metazoa</taxon>
        <taxon>Ecdysozoa</taxon>
        <taxon>Arthropoda</taxon>
        <taxon>Hexapoda</taxon>
        <taxon>Insecta</taxon>
        <taxon>Pterygota</taxon>
        <taxon>Neoptera</taxon>
        <taxon>Endopterygota</taxon>
        <taxon>Diptera</taxon>
        <taxon>Brachycera</taxon>
        <taxon>Muscomorpha</taxon>
        <taxon>Ephydroidea</taxon>
        <taxon>Drosophilidae</taxon>
        <taxon>Drosophila</taxon>
        <taxon>Hawaiian Drosophila</taxon>
    </lineage>
</organism>
<name>B4JXH0_DROGR</name>
<gene>
    <name evidence="1" type="primary">Dgri\GH17954</name>
    <name evidence="1" type="ORF">Dgri_GH17954</name>
</gene>
<evidence type="ECO:0000313" key="1">
    <source>
        <dbReference type="EMBL" id="EDV95446.1"/>
    </source>
</evidence>
<dbReference type="InParanoid" id="B4JXH0"/>